<organism evidence="2 3">
    <name type="scientific">Candidatus Sediminicultor quintus</name>
    <dbReference type="NCBI Taxonomy" id="1797291"/>
    <lineage>
        <taxon>Bacteria</taxon>
        <taxon>Pseudomonadati</taxon>
        <taxon>Atribacterota</taxon>
        <taxon>Candidatus Phoenicimicrobiia</taxon>
        <taxon>Candidatus Pheonicimicrobiales</taxon>
        <taxon>Candidatus Phoenicimicrobiaceae</taxon>
        <taxon>Candidatus Sediminicultor</taxon>
    </lineage>
</organism>
<dbReference type="Pfam" id="PF00329">
    <property type="entry name" value="Complex1_30kDa"/>
    <property type="match status" value="1"/>
</dbReference>
<dbReference type="InterPro" id="IPR052197">
    <property type="entry name" value="ComplexI_49kDa-like"/>
</dbReference>
<dbReference type="InterPro" id="IPR037232">
    <property type="entry name" value="NADH_quin_OxRdtase_su_C/D-like"/>
</dbReference>
<dbReference type="EMBL" id="MEYH01000047">
    <property type="protein sequence ID" value="OGD15837.1"/>
    <property type="molecule type" value="Genomic_DNA"/>
</dbReference>
<evidence type="ECO:0000313" key="2">
    <source>
        <dbReference type="EMBL" id="OGD15837.1"/>
    </source>
</evidence>
<evidence type="ECO:0000259" key="1">
    <source>
        <dbReference type="Pfam" id="PF00329"/>
    </source>
</evidence>
<feature type="domain" description="NADH:ubiquinone oxidoreductase 30kDa subunit" evidence="1">
    <location>
        <begin position="41"/>
        <end position="158"/>
    </location>
</feature>
<protein>
    <recommendedName>
        <fullName evidence="1">NADH:ubiquinone oxidoreductase 30kDa subunit domain-containing protein</fullName>
    </recommendedName>
</protein>
<dbReference type="Gene3D" id="3.30.460.80">
    <property type="entry name" value="NADH:ubiquinone oxidoreductase, 30kDa subunit"/>
    <property type="match status" value="1"/>
</dbReference>
<dbReference type="PANTHER" id="PTHR43485">
    <property type="entry name" value="HYDROGENASE-4 COMPONENT G"/>
    <property type="match status" value="1"/>
</dbReference>
<dbReference type="STRING" id="1797291.A2V47_01375"/>
<reference evidence="2 3" key="1">
    <citation type="journal article" date="2016" name="Nat. Commun.">
        <title>Thousands of microbial genomes shed light on interconnected biogeochemical processes in an aquifer system.</title>
        <authorList>
            <person name="Anantharaman K."/>
            <person name="Brown C.T."/>
            <person name="Hug L.A."/>
            <person name="Sharon I."/>
            <person name="Castelle C.J."/>
            <person name="Probst A.J."/>
            <person name="Thomas B.C."/>
            <person name="Singh A."/>
            <person name="Wilkins M.J."/>
            <person name="Karaoz U."/>
            <person name="Brodie E.L."/>
            <person name="Williams K.H."/>
            <person name="Hubbard S.S."/>
            <person name="Banfield J.F."/>
        </authorList>
    </citation>
    <scope>NUCLEOTIDE SEQUENCE [LARGE SCALE GENOMIC DNA]</scope>
</reference>
<evidence type="ECO:0000313" key="3">
    <source>
        <dbReference type="Proteomes" id="UP000177701"/>
    </source>
</evidence>
<dbReference type="AlphaFoldDB" id="A0A1F5AD90"/>
<comment type="caution">
    <text evidence="2">The sequence shown here is derived from an EMBL/GenBank/DDBJ whole genome shotgun (WGS) entry which is preliminary data.</text>
</comment>
<dbReference type="InterPro" id="IPR001268">
    <property type="entry name" value="NADH_UbQ_OxRdtase_30kDa_su"/>
</dbReference>
<dbReference type="PANTHER" id="PTHR43485:SF1">
    <property type="entry name" value="FORMATE HYDROGENLYASE SUBUNIT 5-RELATED"/>
    <property type="match status" value="1"/>
</dbReference>
<dbReference type="SUPFAM" id="SSF143243">
    <property type="entry name" value="Nqo5-like"/>
    <property type="match status" value="1"/>
</dbReference>
<accession>A0A1F5AD90</accession>
<dbReference type="Proteomes" id="UP000177701">
    <property type="component" value="Unassembled WGS sequence"/>
</dbReference>
<proteinExistence type="predicted"/>
<sequence>MTPEKIVELFKEKFNGSIINSKIEIKTAGLKKNNYSLIWIEIEVKDFKEAVNLLCTIQFPHFSIISDNDIGEEIKLTYHFSLYYGEKSQEISLNLATSLPKNNLKILSITDLIPGAQISEREIKEMLGVTIEGLPDLSNIFLPKDFPKDVYPLRKDETGAVKMVNKEEEVKKVE</sequence>
<gene>
    <name evidence="2" type="ORF">A2V47_01375</name>
</gene>
<name>A0A1F5AD90_9BACT</name>
<dbReference type="GO" id="GO:0008137">
    <property type="term" value="F:NADH dehydrogenase (ubiquinone) activity"/>
    <property type="evidence" value="ECO:0007669"/>
    <property type="project" value="InterPro"/>
</dbReference>